<name>A0A1G8WD51_9FLAO</name>
<dbReference type="Gene3D" id="2.60.40.10">
    <property type="entry name" value="Immunoglobulins"/>
    <property type="match status" value="1"/>
</dbReference>
<reference evidence="1 2" key="1">
    <citation type="submission" date="2016-10" db="EMBL/GenBank/DDBJ databases">
        <authorList>
            <person name="de Groot N.N."/>
        </authorList>
    </citation>
    <scope>NUCLEOTIDE SEQUENCE [LARGE SCALE GENOMIC DNA]</scope>
    <source>
        <strain evidence="1 2">CGMCC 1.10076</strain>
    </source>
</reference>
<dbReference type="PROSITE" id="PS51257">
    <property type="entry name" value="PROKAR_LIPOPROTEIN"/>
    <property type="match status" value="1"/>
</dbReference>
<dbReference type="InterPro" id="IPR008969">
    <property type="entry name" value="CarboxyPept-like_regulatory"/>
</dbReference>
<organism evidence="1 2">
    <name type="scientific">Flavobacterium noncentrifugens</name>
    <dbReference type="NCBI Taxonomy" id="1128970"/>
    <lineage>
        <taxon>Bacteria</taxon>
        <taxon>Pseudomonadati</taxon>
        <taxon>Bacteroidota</taxon>
        <taxon>Flavobacteriia</taxon>
        <taxon>Flavobacteriales</taxon>
        <taxon>Flavobacteriaceae</taxon>
        <taxon>Flavobacterium</taxon>
    </lineage>
</organism>
<dbReference type="EMBL" id="FNEZ01000002">
    <property type="protein sequence ID" value="SDJ76141.1"/>
    <property type="molecule type" value="Genomic_DNA"/>
</dbReference>
<dbReference type="InterPro" id="IPR013783">
    <property type="entry name" value="Ig-like_fold"/>
</dbReference>
<keyword evidence="2" id="KW-1185">Reference proteome</keyword>
<proteinExistence type="predicted"/>
<dbReference type="SUPFAM" id="SSF49464">
    <property type="entry name" value="Carboxypeptidase regulatory domain-like"/>
    <property type="match status" value="1"/>
</dbReference>
<accession>A0A1G8WD51</accession>
<gene>
    <name evidence="1" type="ORF">SAMN04487935_1761</name>
</gene>
<sequence>MKKILLFFILLAAVSCETIEYDGQTRLVIEGKVVDKNQNPIPETTVRIVAYNSAIYEKTEDLISFGTTDASGNFQLIIPAPKENGQFLSVQINTPENQNQQKFYNSILRKNFTDYKLRLDPVVLYPYGELTRLTVLTNQLNSSKAISDIRITAGIQSEDYFEFNPSPEDFISNEFYFRVLKNQMISVNYKVTDYSSGNAPVVNEYVDSFMVNSDDIVNHTINY</sequence>
<dbReference type="STRING" id="1128970.SAMN04487935_1761"/>
<evidence type="ECO:0000313" key="1">
    <source>
        <dbReference type="EMBL" id="SDJ76141.1"/>
    </source>
</evidence>
<dbReference type="RefSeq" id="WP_091393936.1">
    <property type="nucleotide sequence ID" value="NZ_BKAI01000003.1"/>
</dbReference>
<protein>
    <submittedName>
        <fullName evidence="1">Uncharacterized protein</fullName>
    </submittedName>
</protein>
<dbReference type="OrthoDB" id="1349978at2"/>
<dbReference type="Proteomes" id="UP000199580">
    <property type="component" value="Unassembled WGS sequence"/>
</dbReference>
<dbReference type="AlphaFoldDB" id="A0A1G8WD51"/>
<evidence type="ECO:0000313" key="2">
    <source>
        <dbReference type="Proteomes" id="UP000199580"/>
    </source>
</evidence>